<organism evidence="1 2">
    <name type="scientific">Opisthorchis viverrini</name>
    <name type="common">Southeast Asian liver fluke</name>
    <dbReference type="NCBI Taxonomy" id="6198"/>
    <lineage>
        <taxon>Eukaryota</taxon>
        <taxon>Metazoa</taxon>
        <taxon>Spiralia</taxon>
        <taxon>Lophotrochozoa</taxon>
        <taxon>Platyhelminthes</taxon>
        <taxon>Trematoda</taxon>
        <taxon>Digenea</taxon>
        <taxon>Opisthorchiida</taxon>
        <taxon>Opisthorchiata</taxon>
        <taxon>Opisthorchiidae</taxon>
        <taxon>Opisthorchis</taxon>
    </lineage>
</organism>
<sequence length="62" mass="7177">MKKGAAEKLEIRLDHSNKCATTYPTSQIIGERNCGSYSHCTTSMRFLQLIMMMTRMMKNQFL</sequence>
<dbReference type="RefSeq" id="XP_009164666.1">
    <property type="nucleotide sequence ID" value="XM_009166402.1"/>
</dbReference>
<name>A0A074ZWS6_OPIVI</name>
<proteinExistence type="predicted"/>
<dbReference type="EMBL" id="KL596644">
    <property type="protein sequence ID" value="KER31571.1"/>
    <property type="molecule type" value="Genomic_DNA"/>
</dbReference>
<keyword evidence="2" id="KW-1185">Reference proteome</keyword>
<accession>A0A074ZWS6</accession>
<dbReference type="Proteomes" id="UP000054324">
    <property type="component" value="Unassembled WGS sequence"/>
</dbReference>
<dbReference type="GeneID" id="20316402"/>
<reference evidence="1 2" key="1">
    <citation type="submission" date="2013-11" db="EMBL/GenBank/DDBJ databases">
        <title>Opisthorchis viverrini - life in the bile duct.</title>
        <authorList>
            <person name="Young N.D."/>
            <person name="Nagarajan N."/>
            <person name="Lin S.J."/>
            <person name="Korhonen P.K."/>
            <person name="Jex A.R."/>
            <person name="Hall R.S."/>
            <person name="Safavi-Hemami H."/>
            <person name="Kaewkong W."/>
            <person name="Bertrand D."/>
            <person name="Gao S."/>
            <person name="Seet Q."/>
            <person name="Wongkham S."/>
            <person name="Teh B.T."/>
            <person name="Wongkham C."/>
            <person name="Intapan P.M."/>
            <person name="Maleewong W."/>
            <person name="Yang X."/>
            <person name="Hu M."/>
            <person name="Wang Z."/>
            <person name="Hofmann A."/>
            <person name="Sternberg P.W."/>
            <person name="Tan P."/>
            <person name="Wang J."/>
            <person name="Gasser R.B."/>
        </authorList>
    </citation>
    <scope>NUCLEOTIDE SEQUENCE [LARGE SCALE GENOMIC DNA]</scope>
</reference>
<dbReference type="KEGG" id="ovi:T265_02214"/>
<evidence type="ECO:0000313" key="2">
    <source>
        <dbReference type="Proteomes" id="UP000054324"/>
    </source>
</evidence>
<evidence type="ECO:0000313" key="1">
    <source>
        <dbReference type="EMBL" id="KER31571.1"/>
    </source>
</evidence>
<gene>
    <name evidence="1" type="ORF">T265_02214</name>
</gene>
<dbReference type="AlphaFoldDB" id="A0A074ZWS6"/>
<dbReference type="OrthoDB" id="10506959at2759"/>
<dbReference type="CTD" id="20316402"/>
<protein>
    <submittedName>
        <fullName evidence="1">Uncharacterized protein</fullName>
    </submittedName>
</protein>